<dbReference type="RefSeq" id="WP_185694533.1">
    <property type="nucleotide sequence ID" value="NZ_JACHVA010000135.1"/>
</dbReference>
<evidence type="ECO:0000256" key="4">
    <source>
        <dbReference type="ARBA" id="ARBA00022837"/>
    </source>
</evidence>
<evidence type="ECO:0008006" key="7">
    <source>
        <dbReference type="Google" id="ProtNLM"/>
    </source>
</evidence>
<dbReference type="Pfam" id="PF18884">
    <property type="entry name" value="TSP3_bac"/>
    <property type="match status" value="1"/>
</dbReference>
<proteinExistence type="predicted"/>
<dbReference type="InterPro" id="IPR059100">
    <property type="entry name" value="TSP3_bac"/>
</dbReference>
<organism evidence="5 6">
    <name type="scientific">Puniceicoccus vermicola</name>
    <dbReference type="NCBI Taxonomy" id="388746"/>
    <lineage>
        <taxon>Bacteria</taxon>
        <taxon>Pseudomonadati</taxon>
        <taxon>Verrucomicrobiota</taxon>
        <taxon>Opitutia</taxon>
        <taxon>Puniceicoccales</taxon>
        <taxon>Puniceicoccaceae</taxon>
        <taxon>Puniceicoccus</taxon>
    </lineage>
</organism>
<keyword evidence="2" id="KW-0964">Secreted</keyword>
<keyword evidence="3" id="KW-0732">Signal</keyword>
<evidence type="ECO:0000256" key="2">
    <source>
        <dbReference type="ARBA" id="ARBA00022525"/>
    </source>
</evidence>
<evidence type="ECO:0000256" key="1">
    <source>
        <dbReference type="ARBA" id="ARBA00004613"/>
    </source>
</evidence>
<reference evidence="5 6" key="1">
    <citation type="submission" date="2020-07" db="EMBL/GenBank/DDBJ databases">
        <authorList>
            <person name="Feng X."/>
        </authorList>
    </citation>
    <scope>NUCLEOTIDE SEQUENCE [LARGE SCALE GENOMIC DNA]</scope>
    <source>
        <strain evidence="5 6">JCM14086</strain>
    </source>
</reference>
<evidence type="ECO:0000256" key="3">
    <source>
        <dbReference type="ARBA" id="ARBA00022729"/>
    </source>
</evidence>
<name>A0A7X1B3U6_9BACT</name>
<dbReference type="EMBL" id="JACHVA010000135">
    <property type="protein sequence ID" value="MBC2603915.1"/>
    <property type="molecule type" value="Genomic_DNA"/>
</dbReference>
<comment type="caution">
    <text evidence="5">The sequence shown here is derived from an EMBL/GenBank/DDBJ whole genome shotgun (WGS) entry which is preliminary data.</text>
</comment>
<sequence length="873" mass="93478">MKRFLRSSGRIFFYGVSIPLSGVAQVSLPIEIDFEVGEGYAVDDSPTPFVATGTASVTAFDSFSGDQSVLLSPGTTGPLLDLSISDGVPSSVRFVDFFLKPVLTPTESLPSSTAPGVVALSAVVGEASGSFGSVWAADGTGTGDAVWVDADWEVLATDGVANQWIRFTYRLDYGTGLWDLYLNNDLVLANLAFLDPSAVSLTSFQLRGDADKEVFFDYFYAGGINPLFEDVDQDGVDDAYETAEGMSTSLDDRDEDNDFDALSNLEEFLKGLLAGTADSDGDGIPDGLEIAEGTDPLVADRSGLAPIPFAENFESDAVGSPPSSSFSVASGGAVLSVIDEAGTPDGLQSLQVENTGEAGAVVQYFAGSGQSVVWLDFYGKLGWVADDEYPEIARGSAGVFFQREDGRFLAFDGEGDGGGVYRSVGSPGDWEAWRRVTLRLDYGSQTWSLWIDDIKIASDYGFAWNSPYFSRFKAGGDAGSRLDLDAVTVSTNEPLGLDDDGDGMDSIWERQFGLDPNDPSDVSSDSDSDFWTAEEEYRLGLEPNVADAGGLPFFDGFEAYPTGETLHGKNQWVLSLAESSATPDATESAEGAQSLLLTGSEEDPVAVERHFQAVGRDVVTLRLMLKPQGYENLEPEIAADSAAAFYFGADGLLRYFDGSTSTWMSASHTPVDPAQWQPVSLELDYVGGTYAVWLEETTLVANVTFASPQTQFRKFRITEQSDTPSRVDAVAIYPFADRDFDVFDDGYEQLIVDADPNDSLNSIEDVDATADPDGDGLDNSQEYAQGKLPFLADADVQYYVDQTTGDDSAYNGLSAIPGLPRTGDGPKQSLAGGLFVAAHGSRILIREGTYDESTLNSAEKDVILRPSGNVVLR</sequence>
<evidence type="ECO:0000313" key="6">
    <source>
        <dbReference type="Proteomes" id="UP000525652"/>
    </source>
</evidence>
<dbReference type="Proteomes" id="UP000525652">
    <property type="component" value="Unassembled WGS sequence"/>
</dbReference>
<accession>A0A7X1B3U6</accession>
<protein>
    <recommendedName>
        <fullName evidence="7">LamG domain-containing protein</fullName>
    </recommendedName>
</protein>
<dbReference type="AlphaFoldDB" id="A0A7X1B3U6"/>
<keyword evidence="6" id="KW-1185">Reference proteome</keyword>
<keyword evidence="4" id="KW-0106">Calcium</keyword>
<evidence type="ECO:0000313" key="5">
    <source>
        <dbReference type="EMBL" id="MBC2603915.1"/>
    </source>
</evidence>
<gene>
    <name evidence="5" type="ORF">H5P30_19215</name>
</gene>
<comment type="subcellular location">
    <subcellularLocation>
        <location evidence="1">Secreted</location>
    </subcellularLocation>
</comment>